<gene>
    <name evidence="1" type="ORF">BN000_05365</name>
</gene>
<dbReference type="EMBL" id="CTEC01000002">
    <property type="protein sequence ID" value="CQD21800.1"/>
    <property type="molecule type" value="Genomic_DNA"/>
</dbReference>
<protein>
    <submittedName>
        <fullName evidence="1">Uncharacterized protein</fullName>
    </submittedName>
</protein>
<accession>A0A0U1DTP6</accession>
<dbReference type="RefSeq" id="WP_085240030.1">
    <property type="nucleotide sequence ID" value="NZ_CP157315.1"/>
</dbReference>
<dbReference type="InterPro" id="IPR022536">
    <property type="entry name" value="EspC"/>
</dbReference>
<sequence length="105" mass="10890">MANLSVTSKYLDEVLARAQDATKEDFKSSAGAVDGVGVNVWVNHGLACGPGNDAVVGVEVRRAEAIGLMIEVATDLAANLRAAAKAYDGIDHDAARNLDKQVLPG</sequence>
<name>A0A0U1DTP6_9MYCO</name>
<dbReference type="Pfam" id="PF10824">
    <property type="entry name" value="T7SS_ESX_EspC"/>
    <property type="match status" value="1"/>
</dbReference>
<evidence type="ECO:0000313" key="2">
    <source>
        <dbReference type="Proteomes" id="UP000199601"/>
    </source>
</evidence>
<dbReference type="Proteomes" id="UP000199601">
    <property type="component" value="Unassembled WGS sequence"/>
</dbReference>
<dbReference type="STRING" id="761804.BN000_05365"/>
<dbReference type="OrthoDB" id="4732089at2"/>
<dbReference type="GO" id="GO:0009306">
    <property type="term" value="P:protein secretion"/>
    <property type="evidence" value="ECO:0007669"/>
    <property type="project" value="InterPro"/>
</dbReference>
<proteinExistence type="predicted"/>
<dbReference type="AlphaFoldDB" id="A0A0U1DTP6"/>
<keyword evidence="2" id="KW-1185">Reference proteome</keyword>
<evidence type="ECO:0000313" key="1">
    <source>
        <dbReference type="EMBL" id="CQD21800.1"/>
    </source>
</evidence>
<organism evidence="1 2">
    <name type="scientific">Mycobacterium europaeum</name>
    <dbReference type="NCBI Taxonomy" id="761804"/>
    <lineage>
        <taxon>Bacteria</taxon>
        <taxon>Bacillati</taxon>
        <taxon>Actinomycetota</taxon>
        <taxon>Actinomycetes</taxon>
        <taxon>Mycobacteriales</taxon>
        <taxon>Mycobacteriaceae</taxon>
        <taxon>Mycobacterium</taxon>
        <taxon>Mycobacterium simiae complex</taxon>
    </lineage>
</organism>
<reference evidence="2" key="1">
    <citation type="submission" date="2015-03" db="EMBL/GenBank/DDBJ databases">
        <authorList>
            <person name="Urmite Genomes"/>
        </authorList>
    </citation>
    <scope>NUCLEOTIDE SEQUENCE [LARGE SCALE GENOMIC DNA]</scope>
    <source>
        <strain evidence="2">CSUR P1344</strain>
    </source>
</reference>